<proteinExistence type="predicted"/>
<name>A0A512CHJ5_9BACT</name>
<accession>A0A512CHJ5</accession>
<dbReference type="Pfam" id="PF16271">
    <property type="entry name" value="DUF4924"/>
    <property type="match status" value="1"/>
</dbReference>
<dbReference type="InterPro" id="IPR032574">
    <property type="entry name" value="DUF4924"/>
</dbReference>
<dbReference type="Proteomes" id="UP000321301">
    <property type="component" value="Unassembled WGS sequence"/>
</dbReference>
<protein>
    <submittedName>
        <fullName evidence="1">DUF4924 domain-containing protein</fullName>
    </submittedName>
</protein>
<dbReference type="EMBL" id="BJYV01000026">
    <property type="protein sequence ID" value="GEO23679.1"/>
    <property type="molecule type" value="Genomic_DNA"/>
</dbReference>
<evidence type="ECO:0000313" key="2">
    <source>
        <dbReference type="Proteomes" id="UP000321301"/>
    </source>
</evidence>
<gene>
    <name evidence="1" type="ORF">CQA01_42130</name>
</gene>
<reference evidence="1 2" key="1">
    <citation type="submission" date="2019-07" db="EMBL/GenBank/DDBJ databases">
        <title>Whole genome shotgun sequence of Cyclobacterium qasimii NBRC 106168.</title>
        <authorList>
            <person name="Hosoyama A."/>
            <person name="Uohara A."/>
            <person name="Ohji S."/>
            <person name="Ichikawa N."/>
        </authorList>
    </citation>
    <scope>NUCLEOTIDE SEQUENCE [LARGE SCALE GENOMIC DNA]</scope>
    <source>
        <strain evidence="1 2">NBRC 106168</strain>
    </source>
</reference>
<evidence type="ECO:0000313" key="1">
    <source>
        <dbReference type="EMBL" id="GEO23679.1"/>
    </source>
</evidence>
<dbReference type="AlphaFoldDB" id="A0A512CHJ5"/>
<sequence length="179" mass="20784">MKSIAEKKKKENIIEYVLYMYRMEDLLRAYQFEMEEINAYVLGHEKIGAKDKEETKAWLSDMANQMLEEGVQEKGHLQQTQELVGELAKIHWQLLKEEPEYIAINRKTQTHLLQMISDTKENFPEHEIQVFINTLYGILLSKLNGKKIPIEIMDAATSFGDALACINHAYMSNYLGQKA</sequence>
<dbReference type="RefSeq" id="WP_146948542.1">
    <property type="nucleotide sequence ID" value="NZ_BJYV01000026.1"/>
</dbReference>
<organism evidence="1 2">
    <name type="scientific">Cyclobacterium qasimii</name>
    <dbReference type="NCBI Taxonomy" id="1350429"/>
    <lineage>
        <taxon>Bacteria</taxon>
        <taxon>Pseudomonadati</taxon>
        <taxon>Bacteroidota</taxon>
        <taxon>Cytophagia</taxon>
        <taxon>Cytophagales</taxon>
        <taxon>Cyclobacteriaceae</taxon>
        <taxon>Cyclobacterium</taxon>
    </lineage>
</organism>
<keyword evidence="2" id="KW-1185">Reference proteome</keyword>
<comment type="caution">
    <text evidence="1">The sequence shown here is derived from an EMBL/GenBank/DDBJ whole genome shotgun (WGS) entry which is preliminary data.</text>
</comment>